<reference evidence="2" key="1">
    <citation type="submission" date="2021-09" db="EMBL/GenBank/DDBJ databases">
        <authorList>
            <consortium name="AG Swart"/>
            <person name="Singh M."/>
            <person name="Singh A."/>
            <person name="Seah K."/>
            <person name="Emmerich C."/>
        </authorList>
    </citation>
    <scope>NUCLEOTIDE SEQUENCE</scope>
    <source>
        <strain evidence="2">ATCC30299</strain>
    </source>
</reference>
<dbReference type="EMBL" id="CAJZBQ010000002">
    <property type="protein sequence ID" value="CAG9310599.1"/>
    <property type="molecule type" value="Genomic_DNA"/>
</dbReference>
<accession>A0AAU9IFR4</accession>
<comment type="caution">
    <text evidence="2">The sequence shown here is derived from an EMBL/GenBank/DDBJ whole genome shotgun (WGS) entry which is preliminary data.</text>
</comment>
<name>A0AAU9IFR4_9CILI</name>
<protein>
    <submittedName>
        <fullName evidence="2">Uncharacterized protein</fullName>
    </submittedName>
</protein>
<gene>
    <name evidence="2" type="ORF">BSTOLATCC_MIC1441</name>
</gene>
<evidence type="ECO:0000313" key="3">
    <source>
        <dbReference type="Proteomes" id="UP001162131"/>
    </source>
</evidence>
<organism evidence="2 3">
    <name type="scientific">Blepharisma stoltei</name>
    <dbReference type="NCBI Taxonomy" id="1481888"/>
    <lineage>
        <taxon>Eukaryota</taxon>
        <taxon>Sar</taxon>
        <taxon>Alveolata</taxon>
        <taxon>Ciliophora</taxon>
        <taxon>Postciliodesmatophora</taxon>
        <taxon>Heterotrichea</taxon>
        <taxon>Heterotrichida</taxon>
        <taxon>Blepharismidae</taxon>
        <taxon>Blepharisma</taxon>
    </lineage>
</organism>
<evidence type="ECO:0000313" key="2">
    <source>
        <dbReference type="EMBL" id="CAG9310599.1"/>
    </source>
</evidence>
<dbReference type="AlphaFoldDB" id="A0AAU9IFR4"/>
<feature type="transmembrane region" description="Helical" evidence="1">
    <location>
        <begin position="31"/>
        <end position="51"/>
    </location>
</feature>
<keyword evidence="3" id="KW-1185">Reference proteome</keyword>
<keyword evidence="1" id="KW-0472">Membrane</keyword>
<proteinExistence type="predicted"/>
<keyword evidence="1" id="KW-1133">Transmembrane helix</keyword>
<dbReference type="Proteomes" id="UP001162131">
    <property type="component" value="Unassembled WGS sequence"/>
</dbReference>
<evidence type="ECO:0000256" key="1">
    <source>
        <dbReference type="SAM" id="Phobius"/>
    </source>
</evidence>
<keyword evidence="1" id="KW-0812">Transmembrane</keyword>
<sequence>MVNYRDRPGALRYGAAIPFPKRNPKYKKIGTAYGFIYIVSGFFCHQISLMLKEIIYTHPYWQDRRDKMNIRKLNFDLIIDSNATPKETINEKSIF</sequence>